<proteinExistence type="predicted"/>
<accession>A0A1R3KSM7</accession>
<keyword evidence="3" id="KW-1185">Reference proteome</keyword>
<feature type="compositionally biased region" description="Acidic residues" evidence="1">
    <location>
        <begin position="215"/>
        <end position="240"/>
    </location>
</feature>
<dbReference type="EMBL" id="AWUE01012041">
    <property type="protein sequence ID" value="OMP10086.1"/>
    <property type="molecule type" value="Genomic_DNA"/>
</dbReference>
<feature type="region of interest" description="Disordered" evidence="1">
    <location>
        <begin position="214"/>
        <end position="240"/>
    </location>
</feature>
<protein>
    <submittedName>
        <fullName evidence="2">TdcA1-ORF1-ORF2 protein</fullName>
    </submittedName>
</protein>
<gene>
    <name evidence="2" type="ORF">COLO4_04833</name>
</gene>
<reference evidence="3" key="1">
    <citation type="submission" date="2013-09" db="EMBL/GenBank/DDBJ databases">
        <title>Corchorus olitorius genome sequencing.</title>
        <authorList>
            <person name="Alam M."/>
            <person name="Haque M.S."/>
            <person name="Islam M.S."/>
            <person name="Emdad E.M."/>
            <person name="Islam M.M."/>
            <person name="Ahmed B."/>
            <person name="Halim A."/>
            <person name="Hossen Q.M.M."/>
            <person name="Hossain M.Z."/>
            <person name="Ahmed R."/>
            <person name="Khan M.M."/>
            <person name="Islam R."/>
            <person name="Rashid M.M."/>
            <person name="Khan S.A."/>
            <person name="Rahman M.S."/>
            <person name="Alam M."/>
            <person name="Yahiya A.S."/>
            <person name="Khan M.S."/>
            <person name="Azam M.S."/>
            <person name="Haque T."/>
            <person name="Lashkar M.Z.H."/>
            <person name="Akhand A.I."/>
            <person name="Morshed G."/>
            <person name="Roy S."/>
            <person name="Uddin K.S."/>
            <person name="Rabeya T."/>
            <person name="Hossain A.S."/>
            <person name="Chowdhury A."/>
            <person name="Snigdha A.R."/>
            <person name="Mortoza M.S."/>
            <person name="Matin S.A."/>
            <person name="Hoque S.M.E."/>
            <person name="Islam M.K."/>
            <person name="Roy D.K."/>
            <person name="Haider R."/>
            <person name="Moosa M.M."/>
            <person name="Elias S.M."/>
            <person name="Hasan A.M."/>
            <person name="Jahan S."/>
            <person name="Shafiuddin M."/>
            <person name="Mahmood N."/>
            <person name="Shommy N.S."/>
        </authorList>
    </citation>
    <scope>NUCLEOTIDE SEQUENCE [LARGE SCALE GENOMIC DNA]</scope>
    <source>
        <strain evidence="3">cv. O-4</strain>
    </source>
</reference>
<evidence type="ECO:0000256" key="1">
    <source>
        <dbReference type="SAM" id="MobiDB-lite"/>
    </source>
</evidence>
<comment type="caution">
    <text evidence="2">The sequence shown here is derived from an EMBL/GenBank/DDBJ whole genome shotgun (WGS) entry which is preliminary data.</text>
</comment>
<dbReference type="PANTHER" id="PTHR48258:SF4">
    <property type="entry name" value="DUF4216 DOMAIN-CONTAINING PROTEIN"/>
    <property type="match status" value="1"/>
</dbReference>
<sequence>MDVPGKSNNARKDIKVVCDREDIAVDADVVGRKPKAIYTLRKEHKELWKVRFAKQTLHTKSTLLLSIILNQMSVVQVGDLEGMMKWMFVNYLKREGHTPESIDLAIDMHFAEWFRLFVLTEENGVTNQLLRTLAWGPTEKATSWPAYLVNGYKFHTAAHGRGKATMNSGICVRGSDPNDPSSNFYGYLKDIVQVQGIDLEVYLGVLPQSVPSEFLSDEEEFESTESSDEDGDDDNNIDDY</sequence>
<evidence type="ECO:0000313" key="2">
    <source>
        <dbReference type="EMBL" id="OMP10086.1"/>
    </source>
</evidence>
<evidence type="ECO:0000313" key="3">
    <source>
        <dbReference type="Proteomes" id="UP000187203"/>
    </source>
</evidence>
<dbReference type="Proteomes" id="UP000187203">
    <property type="component" value="Unassembled WGS sequence"/>
</dbReference>
<name>A0A1R3KSM7_9ROSI</name>
<dbReference type="PANTHER" id="PTHR48258">
    <property type="entry name" value="DUF4218 DOMAIN-CONTAINING PROTEIN-RELATED"/>
    <property type="match status" value="1"/>
</dbReference>
<dbReference type="OrthoDB" id="1408464at2759"/>
<dbReference type="AlphaFoldDB" id="A0A1R3KSM7"/>
<organism evidence="2 3">
    <name type="scientific">Corchorus olitorius</name>
    <dbReference type="NCBI Taxonomy" id="93759"/>
    <lineage>
        <taxon>Eukaryota</taxon>
        <taxon>Viridiplantae</taxon>
        <taxon>Streptophyta</taxon>
        <taxon>Embryophyta</taxon>
        <taxon>Tracheophyta</taxon>
        <taxon>Spermatophyta</taxon>
        <taxon>Magnoliopsida</taxon>
        <taxon>eudicotyledons</taxon>
        <taxon>Gunneridae</taxon>
        <taxon>Pentapetalae</taxon>
        <taxon>rosids</taxon>
        <taxon>malvids</taxon>
        <taxon>Malvales</taxon>
        <taxon>Malvaceae</taxon>
        <taxon>Grewioideae</taxon>
        <taxon>Apeibeae</taxon>
        <taxon>Corchorus</taxon>
    </lineage>
</organism>